<keyword evidence="2" id="KW-0479">Metal-binding</keyword>
<dbReference type="PROSITE" id="PS50103">
    <property type="entry name" value="ZF_C3H1"/>
    <property type="match status" value="2"/>
</dbReference>
<dbReference type="Gene3D" id="3.30.1370.210">
    <property type="match status" value="1"/>
</dbReference>
<dbReference type="PANTHER" id="PTHR46423:SF1">
    <property type="entry name" value="RNA POLYMERASE II-ASSOCIATED PROTEIN 3"/>
    <property type="match status" value="1"/>
</dbReference>
<keyword evidence="2" id="KW-0863">Zinc-finger</keyword>
<dbReference type="GO" id="GO:0008270">
    <property type="term" value="F:zinc ion binding"/>
    <property type="evidence" value="ECO:0007669"/>
    <property type="project" value="UniProtKB-KW"/>
</dbReference>
<dbReference type="InterPro" id="IPR000571">
    <property type="entry name" value="Znf_CCCH"/>
</dbReference>
<dbReference type="SMART" id="SM00356">
    <property type="entry name" value="ZnF_C3H1"/>
    <property type="match status" value="2"/>
</dbReference>
<dbReference type="AlphaFoldDB" id="A0A165P4J8"/>
<dbReference type="GO" id="GO:0101031">
    <property type="term" value="C:protein folding chaperone complex"/>
    <property type="evidence" value="ECO:0007669"/>
    <property type="project" value="TreeGrafter"/>
</dbReference>
<sequence length="395" mass="45517">MNPTSKSRAKYAQLPLSVDDLEAKVAERAAQRATGLKARIEDAEKYKEKGNEWFRQQKYEDALHCYQMASSLRITEPIYACNAAAAFLKLERYEWAESVANEALRSDPSMQKARYRRGLARKGMERYRAAMFDFRTVLEQDPACDTAKDELAIVEELLEAGDGVEEYGEYDEDRCIFPPLNDGPLRDWDNFSDSSDYWHDGNMIPCRHYNHAGCKKGSLCKYSHAPDAKSVRDKLGRNICVYHIFDECKFGDARCVYSHDLQLLPDDWLSLKMDPRRLGVFRVMYRMGYTSLSVESRDPLGETWENVLLPEFCKVMLDALPADIRDKWEITRGVYDSIHGPSQWIRYGKGNNGRRQREAREKAVNFGFTLDEVEELLTQGLKPWDKDAHAAVNRS</sequence>
<feature type="zinc finger region" description="C3H1-type" evidence="2">
    <location>
        <begin position="234"/>
        <end position="262"/>
    </location>
</feature>
<dbReference type="PANTHER" id="PTHR46423">
    <property type="entry name" value="RNA POLYMERASE II-ASSOCIATED PROTEIN 3"/>
    <property type="match status" value="1"/>
</dbReference>
<dbReference type="InterPro" id="IPR051966">
    <property type="entry name" value="RPAP3"/>
</dbReference>
<dbReference type="STRING" id="1314782.A0A165P4J8"/>
<dbReference type="InParanoid" id="A0A165P4J8"/>
<keyword evidence="5" id="KW-1185">Reference proteome</keyword>
<organism evidence="4 5">
    <name type="scientific">Neolentinus lepideus HHB14362 ss-1</name>
    <dbReference type="NCBI Taxonomy" id="1314782"/>
    <lineage>
        <taxon>Eukaryota</taxon>
        <taxon>Fungi</taxon>
        <taxon>Dikarya</taxon>
        <taxon>Basidiomycota</taxon>
        <taxon>Agaricomycotina</taxon>
        <taxon>Agaricomycetes</taxon>
        <taxon>Gloeophyllales</taxon>
        <taxon>Gloeophyllaceae</taxon>
        <taxon>Neolentinus</taxon>
    </lineage>
</organism>
<proteinExistence type="predicted"/>
<accession>A0A165P4J8</accession>
<feature type="zinc finger region" description="C3H1-type" evidence="2">
    <location>
        <begin position="200"/>
        <end position="227"/>
    </location>
</feature>
<evidence type="ECO:0000313" key="4">
    <source>
        <dbReference type="EMBL" id="KZT20511.1"/>
    </source>
</evidence>
<gene>
    <name evidence="4" type="ORF">NEOLEDRAFT_841835</name>
</gene>
<dbReference type="SUPFAM" id="SSF48452">
    <property type="entry name" value="TPR-like"/>
    <property type="match status" value="1"/>
</dbReference>
<dbReference type="Proteomes" id="UP000076761">
    <property type="component" value="Unassembled WGS sequence"/>
</dbReference>
<dbReference type="InterPro" id="IPR011990">
    <property type="entry name" value="TPR-like_helical_dom_sf"/>
</dbReference>
<evidence type="ECO:0000313" key="5">
    <source>
        <dbReference type="Proteomes" id="UP000076761"/>
    </source>
</evidence>
<evidence type="ECO:0000256" key="2">
    <source>
        <dbReference type="PROSITE-ProRule" id="PRU00723"/>
    </source>
</evidence>
<keyword evidence="1" id="KW-0802">TPR repeat</keyword>
<dbReference type="SMART" id="SM00028">
    <property type="entry name" value="TPR"/>
    <property type="match status" value="3"/>
</dbReference>
<evidence type="ECO:0000256" key="1">
    <source>
        <dbReference type="ARBA" id="ARBA00022803"/>
    </source>
</evidence>
<dbReference type="OrthoDB" id="245563at2759"/>
<dbReference type="InterPro" id="IPR019734">
    <property type="entry name" value="TPR_rpt"/>
</dbReference>
<dbReference type="EMBL" id="KV425619">
    <property type="protein sequence ID" value="KZT20511.1"/>
    <property type="molecule type" value="Genomic_DNA"/>
</dbReference>
<reference evidence="4 5" key="1">
    <citation type="journal article" date="2016" name="Mol. Biol. Evol.">
        <title>Comparative Genomics of Early-Diverging Mushroom-Forming Fungi Provides Insights into the Origins of Lignocellulose Decay Capabilities.</title>
        <authorList>
            <person name="Nagy L.G."/>
            <person name="Riley R."/>
            <person name="Tritt A."/>
            <person name="Adam C."/>
            <person name="Daum C."/>
            <person name="Floudas D."/>
            <person name="Sun H."/>
            <person name="Yadav J.S."/>
            <person name="Pangilinan J."/>
            <person name="Larsson K.H."/>
            <person name="Matsuura K."/>
            <person name="Barry K."/>
            <person name="Labutti K."/>
            <person name="Kuo R."/>
            <person name="Ohm R.A."/>
            <person name="Bhattacharya S.S."/>
            <person name="Shirouzu T."/>
            <person name="Yoshinaga Y."/>
            <person name="Martin F.M."/>
            <person name="Grigoriev I.V."/>
            <person name="Hibbett D.S."/>
        </authorList>
    </citation>
    <scope>NUCLEOTIDE SEQUENCE [LARGE SCALE GENOMIC DNA]</scope>
    <source>
        <strain evidence="4 5">HHB14362 ss-1</strain>
    </source>
</reference>
<feature type="domain" description="C3H1-type" evidence="3">
    <location>
        <begin position="200"/>
        <end position="227"/>
    </location>
</feature>
<protein>
    <submittedName>
        <fullName evidence="4">TPR-like protein</fullName>
    </submittedName>
</protein>
<evidence type="ECO:0000259" key="3">
    <source>
        <dbReference type="PROSITE" id="PS50103"/>
    </source>
</evidence>
<name>A0A165P4J8_9AGAM</name>
<feature type="domain" description="C3H1-type" evidence="3">
    <location>
        <begin position="234"/>
        <end position="262"/>
    </location>
</feature>
<dbReference type="Gene3D" id="1.25.40.10">
    <property type="entry name" value="Tetratricopeptide repeat domain"/>
    <property type="match status" value="1"/>
</dbReference>
<keyword evidence="2" id="KW-0862">Zinc</keyword>